<evidence type="ECO:0000256" key="6">
    <source>
        <dbReference type="ARBA" id="ARBA00022833"/>
    </source>
</evidence>
<dbReference type="GO" id="GO:0003700">
    <property type="term" value="F:DNA-binding transcription factor activity"/>
    <property type="evidence" value="ECO:0007669"/>
    <property type="project" value="InterPro"/>
</dbReference>
<dbReference type="GO" id="GO:0032259">
    <property type="term" value="P:methylation"/>
    <property type="evidence" value="ECO:0007669"/>
    <property type="project" value="UniProtKB-KW"/>
</dbReference>
<dbReference type="GO" id="GO:0043565">
    <property type="term" value="F:sequence-specific DNA binding"/>
    <property type="evidence" value="ECO:0007669"/>
    <property type="project" value="InterPro"/>
</dbReference>
<dbReference type="Gene3D" id="1.10.10.60">
    <property type="entry name" value="Homeodomain-like"/>
    <property type="match status" value="2"/>
</dbReference>
<evidence type="ECO:0000256" key="3">
    <source>
        <dbReference type="ARBA" id="ARBA00022679"/>
    </source>
</evidence>
<keyword evidence="3" id="KW-0808">Transferase</keyword>
<dbReference type="RefSeq" id="WP_095329310.1">
    <property type="nucleotide sequence ID" value="NZ_CP026033.1"/>
</dbReference>
<dbReference type="InterPro" id="IPR009057">
    <property type="entry name" value="Homeodomain-like_sf"/>
</dbReference>
<evidence type="ECO:0000313" key="13">
    <source>
        <dbReference type="EMBL" id="PAD84376.1"/>
    </source>
</evidence>
<gene>
    <name evidence="13" type="ORF">CHH57_05665</name>
</gene>
<reference evidence="13 14" key="1">
    <citation type="submission" date="2017-07" db="EMBL/GenBank/DDBJ databases">
        <title>Isolation and whole genome analysis of endospore-forming bacteria from heroin.</title>
        <authorList>
            <person name="Kalinowski J."/>
            <person name="Ahrens B."/>
            <person name="Al-Dilaimi A."/>
            <person name="Winkler A."/>
            <person name="Wibberg D."/>
            <person name="Schleenbecker U."/>
            <person name="Ruckert C."/>
            <person name="Wolfel R."/>
            <person name="Grass G."/>
        </authorList>
    </citation>
    <scope>NUCLEOTIDE SEQUENCE [LARGE SCALE GENOMIC DNA]</scope>
    <source>
        <strain evidence="13 14">7521-2</strain>
    </source>
</reference>
<dbReference type="PRINTS" id="PR00032">
    <property type="entry name" value="HTHARAC"/>
</dbReference>
<evidence type="ECO:0000256" key="11">
    <source>
        <dbReference type="ARBA" id="ARBA00023204"/>
    </source>
</evidence>
<keyword evidence="8" id="KW-0238">DNA-binding</keyword>
<dbReference type="PROSITE" id="PS01124">
    <property type="entry name" value="HTH_ARAC_FAMILY_2"/>
    <property type="match status" value="1"/>
</dbReference>
<dbReference type="GO" id="GO:0006281">
    <property type="term" value="P:DNA repair"/>
    <property type="evidence" value="ECO:0007669"/>
    <property type="project" value="UniProtKB-KW"/>
</dbReference>
<evidence type="ECO:0000259" key="12">
    <source>
        <dbReference type="PROSITE" id="PS01124"/>
    </source>
</evidence>
<dbReference type="PANTHER" id="PTHR43280">
    <property type="entry name" value="ARAC-FAMILY TRANSCRIPTIONAL REGULATOR"/>
    <property type="match status" value="1"/>
</dbReference>
<keyword evidence="4" id="KW-0479">Metal-binding</keyword>
<evidence type="ECO:0000256" key="2">
    <source>
        <dbReference type="ARBA" id="ARBA00022603"/>
    </source>
</evidence>
<evidence type="ECO:0000256" key="10">
    <source>
        <dbReference type="ARBA" id="ARBA00023163"/>
    </source>
</evidence>
<dbReference type="PIRSF" id="PIRSF000408">
    <property type="entry name" value="Alkyltransferas_AdaA"/>
    <property type="match status" value="1"/>
</dbReference>
<evidence type="ECO:0000256" key="1">
    <source>
        <dbReference type="ARBA" id="ARBA00001947"/>
    </source>
</evidence>
<keyword evidence="10" id="KW-0804">Transcription</keyword>
<keyword evidence="9" id="KW-0010">Activator</keyword>
<dbReference type="InterPro" id="IPR004026">
    <property type="entry name" value="Ada_DNA_repair_Zn-bd"/>
</dbReference>
<dbReference type="InterPro" id="IPR035451">
    <property type="entry name" value="Ada-like_dom_sf"/>
</dbReference>
<dbReference type="InterPro" id="IPR018060">
    <property type="entry name" value="HTH_AraC"/>
</dbReference>
<keyword evidence="2" id="KW-0489">Methyltransferase</keyword>
<proteinExistence type="predicted"/>
<dbReference type="SMART" id="SM00342">
    <property type="entry name" value="HTH_ARAC"/>
    <property type="match status" value="1"/>
</dbReference>
<dbReference type="PROSITE" id="PS00041">
    <property type="entry name" value="HTH_ARAC_FAMILY_1"/>
    <property type="match status" value="1"/>
</dbReference>
<dbReference type="Pfam" id="PF12833">
    <property type="entry name" value="HTH_18"/>
    <property type="match status" value="1"/>
</dbReference>
<organism evidence="13 14">
    <name type="scientific">Niallia circulans</name>
    <name type="common">Bacillus circulans</name>
    <dbReference type="NCBI Taxonomy" id="1397"/>
    <lineage>
        <taxon>Bacteria</taxon>
        <taxon>Bacillati</taxon>
        <taxon>Bacillota</taxon>
        <taxon>Bacilli</taxon>
        <taxon>Bacillales</taxon>
        <taxon>Bacillaceae</taxon>
        <taxon>Niallia</taxon>
    </lineage>
</organism>
<dbReference type="SUPFAM" id="SSF46689">
    <property type="entry name" value="Homeodomain-like"/>
    <property type="match status" value="2"/>
</dbReference>
<dbReference type="GO" id="GO:0008168">
    <property type="term" value="F:methyltransferase activity"/>
    <property type="evidence" value="ECO:0007669"/>
    <property type="project" value="UniProtKB-KW"/>
</dbReference>
<evidence type="ECO:0000313" key="14">
    <source>
        <dbReference type="Proteomes" id="UP000216961"/>
    </source>
</evidence>
<keyword evidence="7" id="KW-0805">Transcription regulation</keyword>
<evidence type="ECO:0000256" key="5">
    <source>
        <dbReference type="ARBA" id="ARBA00022763"/>
    </source>
</evidence>
<dbReference type="Proteomes" id="UP000216961">
    <property type="component" value="Unassembled WGS sequence"/>
</dbReference>
<keyword evidence="6" id="KW-0862">Zinc</keyword>
<evidence type="ECO:0000256" key="8">
    <source>
        <dbReference type="ARBA" id="ARBA00023125"/>
    </source>
</evidence>
<accession>A0AA91TVN6</accession>
<comment type="caution">
    <text evidence="13">The sequence shown here is derived from an EMBL/GenBank/DDBJ whole genome shotgun (WGS) entry which is preliminary data.</text>
</comment>
<sequence>MSTCNNYYDGMFYYAVITTGIFCRPSCKAKTPLQKNIIFFDSIKDALKNGFRPCKMCRPDLSETIYDPNKDLVERVKELISNNYSKSFETKKIAPMLGVSNNHLVRLFKQYYGKTISEYLIELRLKEATRLLTRTDTEITKVAFEAGFQSMSNFYKIFKTRTGLTPKEYRMKCLYGSYSI</sequence>
<dbReference type="Gene3D" id="3.40.10.10">
    <property type="entry name" value="DNA Methylphosphotriester Repair Domain"/>
    <property type="match status" value="1"/>
</dbReference>
<dbReference type="InterPro" id="IPR018062">
    <property type="entry name" value="HTH_AraC-typ_CS"/>
</dbReference>
<dbReference type="EMBL" id="NPBQ01000030">
    <property type="protein sequence ID" value="PAD84376.1"/>
    <property type="molecule type" value="Genomic_DNA"/>
</dbReference>
<evidence type="ECO:0000256" key="9">
    <source>
        <dbReference type="ARBA" id="ARBA00023159"/>
    </source>
</evidence>
<dbReference type="InterPro" id="IPR016220">
    <property type="entry name" value="Me-P-triester_DNA_alkyl-Trfase"/>
</dbReference>
<evidence type="ECO:0000256" key="7">
    <source>
        <dbReference type="ARBA" id="ARBA00023015"/>
    </source>
</evidence>
<feature type="domain" description="HTH araC/xylS-type" evidence="12">
    <location>
        <begin position="74"/>
        <end position="172"/>
    </location>
</feature>
<dbReference type="PANTHER" id="PTHR43280:SF27">
    <property type="entry name" value="TRANSCRIPTIONAL REGULATOR MTLR"/>
    <property type="match status" value="1"/>
</dbReference>
<comment type="cofactor">
    <cofactor evidence="1">
        <name>Zn(2+)</name>
        <dbReference type="ChEBI" id="CHEBI:29105"/>
    </cofactor>
</comment>
<dbReference type="GO" id="GO:0008270">
    <property type="term" value="F:zinc ion binding"/>
    <property type="evidence" value="ECO:0007669"/>
    <property type="project" value="InterPro"/>
</dbReference>
<protein>
    <recommendedName>
        <fullName evidence="12">HTH araC/xylS-type domain-containing protein</fullName>
    </recommendedName>
</protein>
<keyword evidence="11" id="KW-0234">DNA repair</keyword>
<dbReference type="Pfam" id="PF02805">
    <property type="entry name" value="Ada_Zn_binding"/>
    <property type="match status" value="1"/>
</dbReference>
<keyword evidence="5" id="KW-0227">DNA damage</keyword>
<evidence type="ECO:0000256" key="4">
    <source>
        <dbReference type="ARBA" id="ARBA00022723"/>
    </source>
</evidence>
<name>A0AA91TVN6_NIACI</name>
<dbReference type="InterPro" id="IPR020449">
    <property type="entry name" value="Tscrpt_reg_AraC-type_HTH"/>
</dbReference>
<dbReference type="AlphaFoldDB" id="A0AA91TVN6"/>
<dbReference type="SUPFAM" id="SSF57884">
    <property type="entry name" value="Ada DNA repair protein, N-terminal domain (N-Ada 10)"/>
    <property type="match status" value="1"/>
</dbReference>